<dbReference type="Proteomes" id="UP001214530">
    <property type="component" value="Chromosome"/>
</dbReference>
<dbReference type="PANTHER" id="PTHR18964:SF149">
    <property type="entry name" value="BIFUNCTIONAL UDP-N-ACETYLGLUCOSAMINE 2-EPIMERASE_N-ACETYLMANNOSAMINE KINASE"/>
    <property type="match status" value="1"/>
</dbReference>
<dbReference type="Pfam" id="PF00480">
    <property type="entry name" value="ROK"/>
    <property type="match status" value="1"/>
</dbReference>
<proteinExistence type="inferred from homology"/>
<dbReference type="SUPFAM" id="SSF53067">
    <property type="entry name" value="Actin-like ATPase domain"/>
    <property type="match status" value="1"/>
</dbReference>
<dbReference type="Gene3D" id="3.30.420.40">
    <property type="match status" value="2"/>
</dbReference>
<dbReference type="InterPro" id="IPR043129">
    <property type="entry name" value="ATPase_NBD"/>
</dbReference>
<organism evidence="2 3">
    <name type="scientific">Candidatus Pedobacter colombiensis</name>
    <dbReference type="NCBI Taxonomy" id="3121371"/>
    <lineage>
        <taxon>Bacteria</taxon>
        <taxon>Pseudomonadati</taxon>
        <taxon>Bacteroidota</taxon>
        <taxon>Sphingobacteriia</taxon>
        <taxon>Sphingobacteriales</taxon>
        <taxon>Sphingobacteriaceae</taxon>
        <taxon>Pedobacter</taxon>
    </lineage>
</organism>
<dbReference type="PANTHER" id="PTHR18964">
    <property type="entry name" value="ROK (REPRESSOR, ORF, KINASE) FAMILY"/>
    <property type="match status" value="1"/>
</dbReference>
<dbReference type="AlphaFoldDB" id="A0AAJ5W8W8"/>
<comment type="similarity">
    <text evidence="1">Belongs to the ROK (NagC/XylR) family.</text>
</comment>
<evidence type="ECO:0000313" key="2">
    <source>
        <dbReference type="EMBL" id="WEK20858.1"/>
    </source>
</evidence>
<gene>
    <name evidence="2" type="ORF">P0Y49_06875</name>
</gene>
<dbReference type="InterPro" id="IPR000600">
    <property type="entry name" value="ROK"/>
</dbReference>
<protein>
    <submittedName>
        <fullName evidence="2">ROK family protein</fullName>
    </submittedName>
</protein>
<reference evidence="2" key="1">
    <citation type="submission" date="2023-03" db="EMBL/GenBank/DDBJ databases">
        <title>Andean soil-derived lignocellulolytic bacterial consortium as a source of novel taxa and putative plastic-active enzymes.</title>
        <authorList>
            <person name="Diaz-Garcia L."/>
            <person name="Chuvochina M."/>
            <person name="Feuerriegel G."/>
            <person name="Bunk B."/>
            <person name="Sproer C."/>
            <person name="Streit W.R."/>
            <person name="Rodriguez L.M."/>
            <person name="Overmann J."/>
            <person name="Jimenez D.J."/>
        </authorList>
    </citation>
    <scope>NUCLEOTIDE SEQUENCE</scope>
    <source>
        <strain evidence="2">MAG 3858</strain>
    </source>
</reference>
<dbReference type="EMBL" id="CP119313">
    <property type="protein sequence ID" value="WEK20858.1"/>
    <property type="molecule type" value="Genomic_DNA"/>
</dbReference>
<name>A0AAJ5W8W8_9SPHI</name>
<evidence type="ECO:0000313" key="3">
    <source>
        <dbReference type="Proteomes" id="UP001214530"/>
    </source>
</evidence>
<accession>A0AAJ5W8W8</accession>
<evidence type="ECO:0000256" key="1">
    <source>
        <dbReference type="ARBA" id="ARBA00006479"/>
    </source>
</evidence>
<sequence>MKDIKEQVIFYPKKQNMPVTKKNENNHNILSIDIGGTSIKACILNSKGDLVSDFKKLPTPNKATPQDVLKCIMELVPTLHTEFEKISIGFPGYVKCGRVQTAVNLAEHKWIDIDLAQQVSDLFGKPVRLINDADQQALGIVSGKGFEIVFTVGTGFGTALVFDGDLLPHLELAHLPITKNKDYDDYIGTESFDKIGKKKWNDRLARIIEIYKTVFNYDTLYIGGGNSKHITLALDHNIKLVSNQDGIRGGAKLWDLEEKYHVFTNRPHKK</sequence>